<dbReference type="GO" id="GO:0005524">
    <property type="term" value="F:ATP binding"/>
    <property type="evidence" value="ECO:0007669"/>
    <property type="project" value="UniProtKB-KW"/>
</dbReference>
<dbReference type="CDD" id="cd00483">
    <property type="entry name" value="HPPK"/>
    <property type="match status" value="1"/>
</dbReference>
<evidence type="ECO:0000256" key="4">
    <source>
        <dbReference type="ARBA" id="ARBA00016218"/>
    </source>
</evidence>
<keyword evidence="8" id="KW-0067">ATP-binding</keyword>
<reference evidence="15" key="1">
    <citation type="submission" date="2017-03" db="EMBL/GenBank/DDBJ databases">
        <authorList>
            <person name="Rodrigo-Torres L."/>
            <person name="Arahal R.D."/>
            <person name="Lucena T."/>
        </authorList>
    </citation>
    <scope>NUCLEOTIDE SEQUENCE [LARGE SCALE GENOMIC DNA]</scope>
    <source>
        <strain evidence="15">CECT 8370</strain>
    </source>
</reference>
<gene>
    <name evidence="14" type="primary">folK</name>
    <name evidence="14" type="ORF">ROG8370_01194</name>
</gene>
<dbReference type="PANTHER" id="PTHR43071">
    <property type="entry name" value="2-AMINO-4-HYDROXY-6-HYDROXYMETHYLDIHYDROPTERIDINE PYROPHOSPHOKINASE"/>
    <property type="match status" value="1"/>
</dbReference>
<dbReference type="EMBL" id="FWFJ01000008">
    <property type="protein sequence ID" value="SLN30629.1"/>
    <property type="molecule type" value="Genomic_DNA"/>
</dbReference>
<keyword evidence="6" id="KW-0547">Nucleotide-binding</keyword>
<evidence type="ECO:0000256" key="6">
    <source>
        <dbReference type="ARBA" id="ARBA00022741"/>
    </source>
</evidence>
<dbReference type="Proteomes" id="UP000194012">
    <property type="component" value="Unassembled WGS sequence"/>
</dbReference>
<keyword evidence="7 14" id="KW-0418">Kinase</keyword>
<dbReference type="SUPFAM" id="SSF55083">
    <property type="entry name" value="6-hydroxymethyl-7,8-dihydropterin pyrophosphokinase, HPPK"/>
    <property type="match status" value="1"/>
</dbReference>
<sequence length="188" mass="20141">MTFNQQCLIAMGGNMPSGLGGPAETLRAAMDMLRHEGADLVASSGLYSTPCFPAGAGPDYVNGAAVLRFDGGAQEILALLHRVEAAFGRERVRRWGQRTLDLDLIALGAQVLPDVAGFEAWRDLAPDAQTLRAPDQLILPHPRMQDRAFVLVPLAEVAPGWVHPVLGKSVQEMLEALPQADRNAVVAL</sequence>
<dbReference type="Gene3D" id="3.30.70.560">
    <property type="entry name" value="7,8-Dihydro-6-hydroxymethylpterin-pyrophosphokinase HPPK"/>
    <property type="match status" value="1"/>
</dbReference>
<protein>
    <recommendedName>
        <fullName evidence="4">2-amino-4-hydroxy-6-hydroxymethyldihydropteridine pyrophosphokinase</fullName>
        <ecNumber evidence="3">2.7.6.3</ecNumber>
    </recommendedName>
    <alternativeName>
        <fullName evidence="11">6-hydroxymethyl-7,8-dihydropterin pyrophosphokinase</fullName>
    </alternativeName>
    <alternativeName>
        <fullName evidence="12">7,8-dihydro-6-hydroxymethylpterin-pyrophosphokinase</fullName>
    </alternativeName>
</protein>
<keyword evidence="15" id="KW-1185">Reference proteome</keyword>
<dbReference type="RefSeq" id="WP_085826153.1">
    <property type="nucleotide sequence ID" value="NZ_FWFJ01000008.1"/>
</dbReference>
<dbReference type="UniPathway" id="UPA00077">
    <property type="reaction ID" value="UER00155"/>
</dbReference>
<proteinExistence type="inferred from homology"/>
<dbReference type="Pfam" id="PF01288">
    <property type="entry name" value="HPPK"/>
    <property type="match status" value="1"/>
</dbReference>
<comment type="pathway">
    <text evidence="1">Cofactor biosynthesis; tetrahydrofolate biosynthesis; 2-amino-4-hydroxy-6-hydroxymethyl-7,8-dihydropteridine diphosphate from 7,8-dihydroneopterin triphosphate: step 4/4.</text>
</comment>
<feature type="domain" description="7,8-dihydro-6-hydroxymethylpterin-pyrophosphokinase" evidence="13">
    <location>
        <begin position="9"/>
        <end position="159"/>
    </location>
</feature>
<dbReference type="InterPro" id="IPR000550">
    <property type="entry name" value="Hppk"/>
</dbReference>
<keyword evidence="9" id="KW-0289">Folate biosynthesis</keyword>
<comment type="similarity">
    <text evidence="2">Belongs to the HPPK family.</text>
</comment>
<dbReference type="GO" id="GO:0003848">
    <property type="term" value="F:2-amino-4-hydroxy-6-hydroxymethyldihydropteridine diphosphokinase activity"/>
    <property type="evidence" value="ECO:0007669"/>
    <property type="project" value="UniProtKB-EC"/>
</dbReference>
<dbReference type="InterPro" id="IPR035907">
    <property type="entry name" value="Hppk_sf"/>
</dbReference>
<evidence type="ECO:0000313" key="14">
    <source>
        <dbReference type="EMBL" id="SLN30629.1"/>
    </source>
</evidence>
<dbReference type="OrthoDB" id="9808041at2"/>
<evidence type="ECO:0000259" key="13">
    <source>
        <dbReference type="Pfam" id="PF01288"/>
    </source>
</evidence>
<evidence type="ECO:0000256" key="2">
    <source>
        <dbReference type="ARBA" id="ARBA00005810"/>
    </source>
</evidence>
<dbReference type="GO" id="GO:0046656">
    <property type="term" value="P:folic acid biosynthetic process"/>
    <property type="evidence" value="ECO:0007669"/>
    <property type="project" value="UniProtKB-KW"/>
</dbReference>
<dbReference type="AlphaFoldDB" id="A0A1X6YT74"/>
<evidence type="ECO:0000256" key="7">
    <source>
        <dbReference type="ARBA" id="ARBA00022777"/>
    </source>
</evidence>
<dbReference type="GO" id="GO:0016301">
    <property type="term" value="F:kinase activity"/>
    <property type="evidence" value="ECO:0007669"/>
    <property type="project" value="UniProtKB-KW"/>
</dbReference>
<evidence type="ECO:0000256" key="1">
    <source>
        <dbReference type="ARBA" id="ARBA00005051"/>
    </source>
</evidence>
<evidence type="ECO:0000256" key="10">
    <source>
        <dbReference type="ARBA" id="ARBA00029409"/>
    </source>
</evidence>
<evidence type="ECO:0000313" key="15">
    <source>
        <dbReference type="Proteomes" id="UP000194012"/>
    </source>
</evidence>
<name>A0A1X6YT74_9RHOB</name>
<dbReference type="PANTHER" id="PTHR43071:SF1">
    <property type="entry name" value="2-AMINO-4-HYDROXY-6-HYDROXYMETHYLDIHYDROPTERIDINE PYROPHOSPHOKINASE"/>
    <property type="match status" value="1"/>
</dbReference>
<dbReference type="EC" id="2.7.6.3" evidence="3"/>
<comment type="function">
    <text evidence="10">Catalyzes the transfer of pyrophosphate from adenosine triphosphate (ATP) to 6-hydroxymethyl-7,8-dihydropterin, an enzymatic step in folate biosynthesis pathway.</text>
</comment>
<evidence type="ECO:0000256" key="11">
    <source>
        <dbReference type="ARBA" id="ARBA00029766"/>
    </source>
</evidence>
<accession>A0A1X6YT74</accession>
<keyword evidence="5 14" id="KW-0808">Transferase</keyword>
<evidence type="ECO:0000256" key="12">
    <source>
        <dbReference type="ARBA" id="ARBA00033413"/>
    </source>
</evidence>
<organism evidence="14 15">
    <name type="scientific">Roseovarius gaetbuli</name>
    <dbReference type="NCBI Taxonomy" id="1356575"/>
    <lineage>
        <taxon>Bacteria</taxon>
        <taxon>Pseudomonadati</taxon>
        <taxon>Pseudomonadota</taxon>
        <taxon>Alphaproteobacteria</taxon>
        <taxon>Rhodobacterales</taxon>
        <taxon>Roseobacteraceae</taxon>
        <taxon>Roseovarius</taxon>
    </lineage>
</organism>
<evidence type="ECO:0000256" key="8">
    <source>
        <dbReference type="ARBA" id="ARBA00022840"/>
    </source>
</evidence>
<dbReference type="NCBIfam" id="TIGR01498">
    <property type="entry name" value="folK"/>
    <property type="match status" value="1"/>
</dbReference>
<evidence type="ECO:0000256" key="3">
    <source>
        <dbReference type="ARBA" id="ARBA00013253"/>
    </source>
</evidence>
<dbReference type="GO" id="GO:0046654">
    <property type="term" value="P:tetrahydrofolate biosynthetic process"/>
    <property type="evidence" value="ECO:0007669"/>
    <property type="project" value="UniProtKB-UniPathway"/>
</dbReference>
<evidence type="ECO:0000256" key="9">
    <source>
        <dbReference type="ARBA" id="ARBA00022909"/>
    </source>
</evidence>
<evidence type="ECO:0000256" key="5">
    <source>
        <dbReference type="ARBA" id="ARBA00022679"/>
    </source>
</evidence>